<feature type="region of interest" description="Disordered" evidence="1">
    <location>
        <begin position="356"/>
        <end position="402"/>
    </location>
</feature>
<dbReference type="EMBL" id="MU404350">
    <property type="protein sequence ID" value="KAI1618215.1"/>
    <property type="molecule type" value="Genomic_DNA"/>
</dbReference>
<accession>A0AAN6E7Q8</accession>
<feature type="compositionally biased region" description="Basic residues" evidence="1">
    <location>
        <begin position="571"/>
        <end position="580"/>
    </location>
</feature>
<evidence type="ECO:0000313" key="3">
    <source>
        <dbReference type="Proteomes" id="UP001203852"/>
    </source>
</evidence>
<feature type="compositionally biased region" description="Basic residues" evidence="1">
    <location>
        <begin position="258"/>
        <end position="289"/>
    </location>
</feature>
<feature type="compositionally biased region" description="Pro residues" evidence="1">
    <location>
        <begin position="70"/>
        <end position="87"/>
    </location>
</feature>
<dbReference type="AlphaFoldDB" id="A0AAN6E7Q8"/>
<feature type="compositionally biased region" description="Basic residues" evidence="1">
    <location>
        <begin position="472"/>
        <end position="485"/>
    </location>
</feature>
<evidence type="ECO:0000313" key="2">
    <source>
        <dbReference type="EMBL" id="KAI1618215.1"/>
    </source>
</evidence>
<keyword evidence="3" id="KW-1185">Reference proteome</keyword>
<proteinExistence type="predicted"/>
<dbReference type="Proteomes" id="UP001203852">
    <property type="component" value="Unassembled WGS sequence"/>
</dbReference>
<feature type="compositionally biased region" description="Basic and acidic residues" evidence="1">
    <location>
        <begin position="356"/>
        <end position="370"/>
    </location>
</feature>
<organism evidence="2 3">
    <name type="scientific">Exophiala viscosa</name>
    <dbReference type="NCBI Taxonomy" id="2486360"/>
    <lineage>
        <taxon>Eukaryota</taxon>
        <taxon>Fungi</taxon>
        <taxon>Dikarya</taxon>
        <taxon>Ascomycota</taxon>
        <taxon>Pezizomycotina</taxon>
        <taxon>Eurotiomycetes</taxon>
        <taxon>Chaetothyriomycetidae</taxon>
        <taxon>Chaetothyriales</taxon>
        <taxon>Herpotrichiellaceae</taxon>
        <taxon>Exophiala</taxon>
    </lineage>
</organism>
<comment type="caution">
    <text evidence="2">The sequence shown here is derived from an EMBL/GenBank/DDBJ whole genome shotgun (WGS) entry which is preliminary data.</text>
</comment>
<feature type="region of interest" description="Disordered" evidence="1">
    <location>
        <begin position="429"/>
        <end position="586"/>
    </location>
</feature>
<name>A0AAN6E7Q8_9EURO</name>
<protein>
    <submittedName>
        <fullName evidence="2">Uncharacterized protein</fullName>
    </submittedName>
</protein>
<feature type="region of interest" description="Disordered" evidence="1">
    <location>
        <begin position="1"/>
        <end position="134"/>
    </location>
</feature>
<evidence type="ECO:0000256" key="1">
    <source>
        <dbReference type="SAM" id="MobiDB-lite"/>
    </source>
</evidence>
<feature type="compositionally biased region" description="Basic and acidic residues" evidence="1">
    <location>
        <begin position="558"/>
        <end position="570"/>
    </location>
</feature>
<reference evidence="2" key="1">
    <citation type="journal article" date="2022" name="bioRxiv">
        <title>Deciphering the potential niche of two novel black yeast fungi from a biological soil crust based on their genomes, phenotypes, and melanin regulation.</title>
        <authorList>
            <consortium name="DOE Joint Genome Institute"/>
            <person name="Carr E.C."/>
            <person name="Barton Q."/>
            <person name="Grambo S."/>
            <person name="Sullivan M."/>
            <person name="Renfro C.M."/>
            <person name="Kuo A."/>
            <person name="Pangilinan J."/>
            <person name="Lipzen A."/>
            <person name="Keymanesh K."/>
            <person name="Savage E."/>
            <person name="Barry K."/>
            <person name="Grigoriev I.V."/>
            <person name="Riekhof W.R."/>
            <person name="Harris S.S."/>
        </authorList>
    </citation>
    <scope>NUCLEOTIDE SEQUENCE</scope>
    <source>
        <strain evidence="2">JF 03-4F</strain>
    </source>
</reference>
<gene>
    <name evidence="2" type="ORF">EDD36DRAFT_24778</name>
</gene>
<feature type="compositionally biased region" description="Basic and acidic residues" evidence="1">
    <location>
        <begin position="317"/>
        <end position="337"/>
    </location>
</feature>
<feature type="region of interest" description="Disordered" evidence="1">
    <location>
        <begin position="242"/>
        <end position="337"/>
    </location>
</feature>
<sequence>MTSPSLWIERGPNGRPYYVRRKSKQPSTWQLLTEALLPRSSRSLFTSRDSRQNNHVQYDPSERPLALPAPRSPTPQPAQTTNPPPIDPTSYAQPLPVNMYLVPPQQKRDRSRSKDKDKFARNSNGMPQPPQTFFAGLPPPAFPMQPIPGAAYPIPPFPQPLPFTVPPQPFPGAPPGAVPPTMPLQNQLAGPPNLPPQRVMAQGDLRYKCEVCGRFRSTRYHYKHPIPPGQLPGKTVCRRCRDEATDSEEETSSGSSRSTRRQHRARHDRSRNASSHRQKRDASRHRAQSGRRLQLLDNGRARYTEQYYSDSTSPSSSDRHYKDRDRRSRQPSSIHEEVVRHTRRLRLSPVEQRRIHFEDERREGQRHQDGESDSDVYEYETRRRVRSSSRAQTPIPRARRQAQVVPPCVLPHANAYIAEPHVYFQGPPAVSRGRQYSPQRGRSLSHGVGPDPAQLQAPDYPPSHAEENDQYRRHHSKDRRRRRSRSTQAPGQNEDWSVGHHQTHVTAVRDQDIFQPRAHFDESRHQDRHRREEHERRLYHAPSPPPIRSSSMGYLAKPDLDGDERHETRSGRRHHRRSRSRTWEYEGAESSLLRPGDELTVIERHGSRPRAEDYHWYDDDGMRVRVREI</sequence>
<feature type="compositionally biased region" description="Basic and acidic residues" evidence="1">
    <location>
        <begin position="106"/>
        <end position="120"/>
    </location>
</feature>
<feature type="compositionally biased region" description="Basic and acidic residues" evidence="1">
    <location>
        <begin position="507"/>
        <end position="538"/>
    </location>
</feature>